<dbReference type="Gene3D" id="1.25.40.20">
    <property type="entry name" value="Ankyrin repeat-containing domain"/>
    <property type="match status" value="3"/>
</dbReference>
<dbReference type="Pfam" id="PF19086">
    <property type="entry name" value="Terpene_syn_C_2"/>
    <property type="match status" value="1"/>
</dbReference>
<accession>A0A505HP45</accession>
<name>A0A505HP45_ASPNG</name>
<dbReference type="InterPro" id="IPR002110">
    <property type="entry name" value="Ankyrin_rpt"/>
</dbReference>
<dbReference type="Gene3D" id="1.10.600.10">
    <property type="entry name" value="Farnesyl Diphosphate Synthase"/>
    <property type="match status" value="1"/>
</dbReference>
<evidence type="ECO:0000256" key="2">
    <source>
        <dbReference type="ARBA" id="ARBA00023043"/>
    </source>
</evidence>
<dbReference type="SUPFAM" id="SSF48576">
    <property type="entry name" value="Terpenoid synthases"/>
    <property type="match status" value="1"/>
</dbReference>
<dbReference type="EMBL" id="NKJJ02000001">
    <property type="protein sequence ID" value="TPR02737.1"/>
    <property type="molecule type" value="Genomic_DNA"/>
</dbReference>
<dbReference type="SUPFAM" id="SSF48403">
    <property type="entry name" value="Ankyrin repeat"/>
    <property type="match status" value="1"/>
</dbReference>
<dbReference type="GO" id="GO:0016787">
    <property type="term" value="F:hydrolase activity"/>
    <property type="evidence" value="ECO:0007669"/>
    <property type="project" value="UniProtKB-KW"/>
</dbReference>
<dbReference type="Pfam" id="PF12796">
    <property type="entry name" value="Ank_2"/>
    <property type="match status" value="3"/>
</dbReference>
<dbReference type="Pfam" id="PF00023">
    <property type="entry name" value="Ank"/>
    <property type="match status" value="1"/>
</dbReference>
<dbReference type="VEuPathDB" id="FungiDB:M747DRAFT_287223"/>
<dbReference type="AlphaFoldDB" id="A0A505HP45"/>
<comment type="caution">
    <text evidence="5">The sequence shown here is derived from an EMBL/GenBank/DDBJ whole genome shotgun (WGS) entry which is preliminary data.</text>
</comment>
<keyword evidence="1" id="KW-0677">Repeat</keyword>
<feature type="region of interest" description="Disordered" evidence="4">
    <location>
        <begin position="1"/>
        <end position="22"/>
    </location>
</feature>
<feature type="repeat" description="ANK" evidence="3">
    <location>
        <begin position="61"/>
        <end position="93"/>
    </location>
</feature>
<dbReference type="InterPro" id="IPR008949">
    <property type="entry name" value="Isoprenoid_synthase_dom_sf"/>
</dbReference>
<dbReference type="VEuPathDB" id="FungiDB:ASPNIDRAFT2_1114455"/>
<feature type="repeat" description="ANK" evidence="3">
    <location>
        <begin position="96"/>
        <end position="129"/>
    </location>
</feature>
<feature type="repeat" description="ANK" evidence="3">
    <location>
        <begin position="239"/>
        <end position="271"/>
    </location>
</feature>
<feature type="repeat" description="ANK" evidence="3">
    <location>
        <begin position="169"/>
        <end position="201"/>
    </location>
</feature>
<evidence type="ECO:0000313" key="6">
    <source>
        <dbReference type="Proteomes" id="UP000197666"/>
    </source>
</evidence>
<dbReference type="PANTHER" id="PTHR24173">
    <property type="entry name" value="ANKYRIN REPEAT CONTAINING"/>
    <property type="match status" value="1"/>
</dbReference>
<keyword evidence="2 3" id="KW-0040">ANK repeat</keyword>
<dbReference type="PROSITE" id="PS50297">
    <property type="entry name" value="ANK_REP_REGION"/>
    <property type="match status" value="5"/>
</dbReference>
<dbReference type="VEuPathDB" id="FungiDB:ASPNIDRAFT2_1184391"/>
<keyword evidence="5" id="KW-0378">Hydrolase</keyword>
<gene>
    <name evidence="5" type="ORF">CAN33_0045800</name>
</gene>
<dbReference type="InterPro" id="IPR036770">
    <property type="entry name" value="Ankyrin_rpt-contain_sf"/>
</dbReference>
<dbReference type="VEuPathDB" id="FungiDB:ATCC64974_96290"/>
<feature type="repeat" description="ANK" evidence="3">
    <location>
        <begin position="204"/>
        <end position="236"/>
    </location>
</feature>
<dbReference type="PROSITE" id="PS50088">
    <property type="entry name" value="ANK_REPEAT"/>
    <property type="match status" value="5"/>
</dbReference>
<dbReference type="Proteomes" id="UP000197666">
    <property type="component" value="Unassembled WGS sequence"/>
</dbReference>
<reference evidence="6" key="1">
    <citation type="submission" date="2018-10" db="EMBL/GenBank/DDBJ databases">
        <title>FDA dAtabase for Regulatory Grade micrObial Sequences (FDA-ARGOS): Supporting development and validation of Infectious Disease Dx tests.</title>
        <authorList>
            <person name="Kerrigan L."/>
            <person name="Tallon L."/>
            <person name="Sadzewicz L."/>
            <person name="Sengamalay N."/>
            <person name="Ott S."/>
            <person name="Godinez A."/>
            <person name="Nagaraj S."/>
            <person name="Vavikolanu K."/>
            <person name="Nadendla S."/>
            <person name="George J."/>
            <person name="Sichtig H."/>
        </authorList>
    </citation>
    <scope>NUCLEOTIDE SEQUENCE [LARGE SCALE GENOMIC DNA]</scope>
    <source>
        <strain evidence="6">FDAARGOS_311</strain>
    </source>
</reference>
<dbReference type="SMART" id="SM00248">
    <property type="entry name" value="ANK"/>
    <property type="match status" value="7"/>
</dbReference>
<sequence>MALSQVPSLVHGRLPSSLEEPDEEGIWTPLQLAAAQGNLPEVKALLSQPSSNPNEPPRGYYGQTALQAASLNGHLDVVETLLAAGADVNAPGGNNGGRTALTLAAGAGHFQIVRHLVIAAGADVKQPAHKYVGRTALQAAAEGGHLEILQWLLQHQPVTEINAPPANNRGRTVLQAAAFGGYDDMVEFLLHVGADVNAPPCRYHGVTALQGAAFNGHRTTVLRLLTAGADVNAPGGRYNGYTALAAAAEGGHADIVRLLLDAGADVAMSDQHTADIQLALISLFKLGKPVVVPGLEDMEAGLQHFASLDKSYLEDVSSRIHEFTKARSLPIDNLTLDAYIEQRSIGFGLSVMVPWLRAAHEIEISKEEEKSIMQIIKKGSSVSALTNDYYSFHKEYDDAIGTGQSPKPYNAIGVLMCDYAYSEDEAFQILKREILAQEVQLMEM</sequence>
<dbReference type="PRINTS" id="PR01415">
    <property type="entry name" value="ANKYRIN"/>
</dbReference>
<evidence type="ECO:0000256" key="1">
    <source>
        <dbReference type="ARBA" id="ARBA00022737"/>
    </source>
</evidence>
<dbReference type="GO" id="GO:0005737">
    <property type="term" value="C:cytoplasm"/>
    <property type="evidence" value="ECO:0007669"/>
    <property type="project" value="UniProtKB-SubCell"/>
</dbReference>
<organism evidence="5 6">
    <name type="scientific">Aspergillus niger</name>
    <dbReference type="NCBI Taxonomy" id="5061"/>
    <lineage>
        <taxon>Eukaryota</taxon>
        <taxon>Fungi</taxon>
        <taxon>Dikarya</taxon>
        <taxon>Ascomycota</taxon>
        <taxon>Pezizomycotina</taxon>
        <taxon>Eurotiomycetes</taxon>
        <taxon>Eurotiomycetidae</taxon>
        <taxon>Eurotiales</taxon>
        <taxon>Aspergillaceae</taxon>
        <taxon>Aspergillus</taxon>
        <taxon>Aspergillus subgen. Circumdati</taxon>
    </lineage>
</organism>
<dbReference type="PANTHER" id="PTHR24173:SF74">
    <property type="entry name" value="ANKYRIN REPEAT DOMAIN-CONTAINING PROTEIN 16"/>
    <property type="match status" value="1"/>
</dbReference>
<evidence type="ECO:0000256" key="3">
    <source>
        <dbReference type="PROSITE-ProRule" id="PRU00023"/>
    </source>
</evidence>
<proteinExistence type="predicted"/>
<dbReference type="VEuPathDB" id="FungiDB:An06g02110"/>
<dbReference type="VEuPathDB" id="FungiDB:M747DRAFT_360848"/>
<evidence type="ECO:0000313" key="5">
    <source>
        <dbReference type="EMBL" id="TPR02737.1"/>
    </source>
</evidence>
<protein>
    <submittedName>
        <fullName evidence="5">Cellulase (Glycosyl hydrolase 5) family protein</fullName>
    </submittedName>
</protein>
<evidence type="ECO:0000256" key="4">
    <source>
        <dbReference type="SAM" id="MobiDB-lite"/>
    </source>
</evidence>